<dbReference type="Pfam" id="PF01734">
    <property type="entry name" value="Patatin"/>
    <property type="match status" value="1"/>
</dbReference>
<protein>
    <recommendedName>
        <fullName evidence="5">Patatin</fullName>
        <ecNumber evidence="5">3.1.1.-</ecNumber>
    </recommendedName>
</protein>
<dbReference type="AlphaFoldDB" id="A0A2P6VFH6"/>
<keyword evidence="9" id="KW-1185">Reference proteome</keyword>
<proteinExistence type="inferred from homology"/>
<evidence type="ECO:0000313" key="9">
    <source>
        <dbReference type="Proteomes" id="UP000239649"/>
    </source>
</evidence>
<dbReference type="PROSITE" id="PS51635">
    <property type="entry name" value="PNPLA"/>
    <property type="match status" value="1"/>
</dbReference>
<feature type="compositionally biased region" description="Low complexity" evidence="6">
    <location>
        <begin position="700"/>
        <end position="716"/>
    </location>
</feature>
<dbReference type="Proteomes" id="UP000239649">
    <property type="component" value="Unassembled WGS sequence"/>
</dbReference>
<feature type="region of interest" description="Disordered" evidence="6">
    <location>
        <begin position="672"/>
        <end position="752"/>
    </location>
</feature>
<keyword evidence="1 4" id="KW-0378">Hydrolase</keyword>
<dbReference type="InterPro" id="IPR050301">
    <property type="entry name" value="NTE"/>
</dbReference>
<dbReference type="PANTHER" id="PTHR14226:SF10">
    <property type="entry name" value="TRIACYLGLYCEROL LIPASE 4-RELATED"/>
    <property type="match status" value="1"/>
</dbReference>
<gene>
    <name evidence="8" type="ORF">C2E20_3945</name>
</gene>
<dbReference type="Gene3D" id="3.40.1090.10">
    <property type="entry name" value="Cytosolic phospholipase A2 catalytic domain"/>
    <property type="match status" value="2"/>
</dbReference>
<dbReference type="GO" id="GO:0052689">
    <property type="term" value="F:carboxylic ester hydrolase activity"/>
    <property type="evidence" value="ECO:0007669"/>
    <property type="project" value="UniProtKB-ARBA"/>
</dbReference>
<feature type="active site" description="Proton acceptor" evidence="4">
    <location>
        <position position="462"/>
    </location>
</feature>
<dbReference type="PANTHER" id="PTHR14226">
    <property type="entry name" value="NEUROPATHY TARGET ESTERASE/SWISS CHEESE D.MELANOGASTER"/>
    <property type="match status" value="1"/>
</dbReference>
<evidence type="ECO:0000256" key="5">
    <source>
        <dbReference type="RuleBase" id="RU361262"/>
    </source>
</evidence>
<dbReference type="STRING" id="554055.A0A2P6VFH6"/>
<comment type="domain">
    <text evidence="5">The nitrogen atoms of the two glycine residues in the GGXR motif define the oxyanion hole, and stabilize the oxyanion that forms during the nucleophilic attack by the catalytic serine during substrate cleavage.</text>
</comment>
<comment type="caution">
    <text evidence="8">The sequence shown here is derived from an EMBL/GenBank/DDBJ whole genome shotgun (WGS) entry which is preliminary data.</text>
</comment>
<feature type="active site" description="Nucleophile" evidence="4">
    <location>
        <position position="310"/>
    </location>
</feature>
<dbReference type="GO" id="GO:0016298">
    <property type="term" value="F:lipase activity"/>
    <property type="evidence" value="ECO:0007669"/>
    <property type="project" value="UniProtKB-ARBA"/>
</dbReference>
<dbReference type="GO" id="GO:0016042">
    <property type="term" value="P:lipid catabolic process"/>
    <property type="evidence" value="ECO:0007669"/>
    <property type="project" value="UniProtKB-UniRule"/>
</dbReference>
<evidence type="ECO:0000256" key="2">
    <source>
        <dbReference type="ARBA" id="ARBA00022963"/>
    </source>
</evidence>
<feature type="compositionally biased region" description="Low complexity" evidence="6">
    <location>
        <begin position="723"/>
        <end position="739"/>
    </location>
</feature>
<feature type="domain" description="PNPLA" evidence="7">
    <location>
        <begin position="277"/>
        <end position="475"/>
    </location>
</feature>
<comment type="similarity">
    <text evidence="5">Belongs to the patatin family.</text>
</comment>
<sequence length="996" mass="107085">MTAKPDLERPGTRWPPRLGQRSRVELALAFITGGTRAVAAALVRRALLAAGWLLGAAKRLPLHARRFRGPLPFVLRRWHAALAAVLGLKLLRAALRALRTLLFDGHLRHERARLQGLLLAATCYDEWATAAVQLDALQARMGGGGVSPRQARWEARQQAQLSQRAATLRGMRERGDTFALCVALRLDYMRQAGDITNNSSRSWSPPPASDPASLLSPSCSSLLEAAGRCPVVPPAVQNYIDEVKECLAFISSCPDLPLDDRLAFLRELRHAYGRTGLVLSGGGSLGFWHFGVVKGLLEAGLLPRVVSGSSAGSIGGALLCTHNDAELRELVEDFPNTAGLDFFAHNRTSEHLRHLVRSGFIQDHEFFQGRLRRLIGDLTFLDSYERSGRILNISVTAADTQEPSRLLNYLTAPNVLIWSAVACSSAFPFLFAPQDLMAKDGRGNIVKFSETGAAQSQRRWCDGSLEEDLPMRGLGIQFGCNFYITSQSNPYVVPIVAMMGRLPRWLSRSIESEFKHRCHQLMKIWPQSKLLKLLSQPWEGDINLCLPLAALPMSKSTVNFTPADILTAMKEGQRAVWKKLPAIKAACAIEVSIDEQLRRMTRLARQQARLQKAAAARRSRGLRPALPSWLHLTSLGLPPVESASSLMGGSLTPTPSSASLAAMAAEGGLSLQASPGREVEQEKGQQREEAGQPGGHQEKGQQPQQPQQEKGQPAEQQAEEQRPAGQHQAERQQAAAPAEQHQHHTMVPAQHQVHQPALLQQHEAEQQQAMHQHVHPLPALSPLKQPTPGKHSWPGSRLRFASTGTDSGGPSREGSLHGSSAAARLLGLPTPATPEEVVAEAGVQATAGRLVVAGMEAAQEALGDLEPGTPTVRRGSASEAGGQGGLAGPAAASAEGAAAEEEVGPGLAEPGTPAARQLHAAFHAVEAPPHIDVCGQQAVLVQRSDSSLYAVSRGKALGLTAHYLPSGILAAAFGKPNTLQSVAPQLEAICDALRRP</sequence>
<organism evidence="8 9">
    <name type="scientific">Micractinium conductrix</name>
    <dbReference type="NCBI Taxonomy" id="554055"/>
    <lineage>
        <taxon>Eukaryota</taxon>
        <taxon>Viridiplantae</taxon>
        <taxon>Chlorophyta</taxon>
        <taxon>core chlorophytes</taxon>
        <taxon>Trebouxiophyceae</taxon>
        <taxon>Chlorellales</taxon>
        <taxon>Chlorellaceae</taxon>
        <taxon>Chlorella clade</taxon>
        <taxon>Micractinium</taxon>
    </lineage>
</organism>
<dbReference type="EC" id="3.1.1.-" evidence="5"/>
<evidence type="ECO:0000256" key="1">
    <source>
        <dbReference type="ARBA" id="ARBA00022801"/>
    </source>
</evidence>
<keyword evidence="2 4" id="KW-0442">Lipid degradation</keyword>
<dbReference type="SUPFAM" id="SSF52151">
    <property type="entry name" value="FabD/lysophospholipase-like"/>
    <property type="match status" value="1"/>
</dbReference>
<evidence type="ECO:0000256" key="3">
    <source>
        <dbReference type="ARBA" id="ARBA00023098"/>
    </source>
</evidence>
<feature type="short sequence motif" description="GXGXXG" evidence="4">
    <location>
        <begin position="281"/>
        <end position="286"/>
    </location>
</feature>
<name>A0A2P6VFH6_9CHLO</name>
<evidence type="ECO:0000256" key="4">
    <source>
        <dbReference type="PROSITE-ProRule" id="PRU01161"/>
    </source>
</evidence>
<feature type="compositionally biased region" description="Low complexity" evidence="6">
    <location>
        <begin position="888"/>
        <end position="897"/>
    </location>
</feature>
<feature type="short sequence motif" description="GXSXG" evidence="4">
    <location>
        <begin position="308"/>
        <end position="312"/>
    </location>
</feature>
<feature type="region of interest" description="Disordered" evidence="6">
    <location>
        <begin position="778"/>
        <end position="817"/>
    </location>
</feature>
<dbReference type="OrthoDB" id="15478at2759"/>
<accession>A0A2P6VFH6</accession>
<comment type="function">
    <text evidence="5">Lipolytic acyl hydrolase (LAH).</text>
</comment>
<evidence type="ECO:0000313" key="8">
    <source>
        <dbReference type="EMBL" id="PSC72827.1"/>
    </source>
</evidence>
<dbReference type="EMBL" id="LHPF02000009">
    <property type="protein sequence ID" value="PSC72827.1"/>
    <property type="molecule type" value="Genomic_DNA"/>
</dbReference>
<evidence type="ECO:0000259" key="7">
    <source>
        <dbReference type="PROSITE" id="PS51635"/>
    </source>
</evidence>
<evidence type="ECO:0000256" key="6">
    <source>
        <dbReference type="SAM" id="MobiDB-lite"/>
    </source>
</evidence>
<dbReference type="InterPro" id="IPR002641">
    <property type="entry name" value="PNPLA_dom"/>
</dbReference>
<dbReference type="InterPro" id="IPR016035">
    <property type="entry name" value="Acyl_Trfase/lysoPLipase"/>
</dbReference>
<keyword evidence="3 4" id="KW-0443">Lipid metabolism</keyword>
<feature type="compositionally biased region" description="Basic and acidic residues" evidence="6">
    <location>
        <begin position="677"/>
        <end position="690"/>
    </location>
</feature>
<reference evidence="8 9" key="1">
    <citation type="journal article" date="2018" name="Plant J.">
        <title>Genome sequences of Chlorella sorokiniana UTEX 1602 and Micractinium conductrix SAG 241.80: implications to maltose excretion by a green alga.</title>
        <authorList>
            <person name="Arriola M.B."/>
            <person name="Velmurugan N."/>
            <person name="Zhang Y."/>
            <person name="Plunkett M.H."/>
            <person name="Hondzo H."/>
            <person name="Barney B.M."/>
        </authorList>
    </citation>
    <scope>NUCLEOTIDE SEQUENCE [LARGE SCALE GENOMIC DNA]</scope>
    <source>
        <strain evidence="8 9">SAG 241.80</strain>
    </source>
</reference>
<feature type="region of interest" description="Disordered" evidence="6">
    <location>
        <begin position="861"/>
        <end position="911"/>
    </location>
</feature>
<comment type="caution">
    <text evidence="4">Lacks conserved residue(s) required for the propagation of feature annotation.</text>
</comment>